<accession>A0A1B8GLL4</accession>
<dbReference type="OrthoDB" id="1470350at2759"/>
<dbReference type="GeneID" id="28837496"/>
<name>A0A1B8GLL4_9PEZI</name>
<reference evidence="2 3" key="1">
    <citation type="submission" date="2016-03" db="EMBL/GenBank/DDBJ databases">
        <title>Comparative genomics of Pseudogymnoascus destructans, the fungus causing white-nose syndrome of bats.</title>
        <authorList>
            <person name="Palmer J.M."/>
            <person name="Drees K.P."/>
            <person name="Foster J.T."/>
            <person name="Lindner D.L."/>
        </authorList>
    </citation>
    <scope>NUCLEOTIDE SEQUENCE [LARGE SCALE GENOMIC DNA]</scope>
    <source>
        <strain evidence="2 3">UAMH 10579</strain>
    </source>
</reference>
<dbReference type="InterPro" id="IPR050121">
    <property type="entry name" value="Cytochrome_P450_monoxygenase"/>
</dbReference>
<dbReference type="InterPro" id="IPR036396">
    <property type="entry name" value="Cyt_P450_sf"/>
</dbReference>
<gene>
    <name evidence="2" type="ORF">VE01_04110</name>
</gene>
<dbReference type="Gene3D" id="1.10.630.10">
    <property type="entry name" value="Cytochrome P450"/>
    <property type="match status" value="1"/>
</dbReference>
<evidence type="ECO:0000313" key="2">
    <source>
        <dbReference type="EMBL" id="OBT96731.1"/>
    </source>
</evidence>
<dbReference type="InterPro" id="IPR001128">
    <property type="entry name" value="Cyt_P450"/>
</dbReference>
<dbReference type="InterPro" id="IPR002401">
    <property type="entry name" value="Cyt_P450_E_grp-I"/>
</dbReference>
<evidence type="ECO:0000256" key="1">
    <source>
        <dbReference type="PIRSR" id="PIRSR602401-1"/>
    </source>
</evidence>
<dbReference type="EMBL" id="KV460226">
    <property type="protein sequence ID" value="OBT96731.1"/>
    <property type="molecule type" value="Genomic_DNA"/>
</dbReference>
<dbReference type="GO" id="GO:0005506">
    <property type="term" value="F:iron ion binding"/>
    <property type="evidence" value="ECO:0007669"/>
    <property type="project" value="InterPro"/>
</dbReference>
<dbReference type="GO" id="GO:0004497">
    <property type="term" value="F:monooxygenase activity"/>
    <property type="evidence" value="ECO:0007669"/>
    <property type="project" value="InterPro"/>
</dbReference>
<dbReference type="PANTHER" id="PTHR24305:SF164">
    <property type="entry name" value="P450, PUTATIVE (EUROFUNG)-RELATED"/>
    <property type="match status" value="1"/>
</dbReference>
<evidence type="ECO:0000313" key="3">
    <source>
        <dbReference type="Proteomes" id="UP000091956"/>
    </source>
</evidence>
<dbReference type="Proteomes" id="UP000091956">
    <property type="component" value="Unassembled WGS sequence"/>
</dbReference>
<keyword evidence="1" id="KW-0479">Metal-binding</keyword>
<dbReference type="PANTHER" id="PTHR24305">
    <property type="entry name" value="CYTOCHROME P450"/>
    <property type="match status" value="1"/>
</dbReference>
<dbReference type="Pfam" id="PF00067">
    <property type="entry name" value="p450"/>
    <property type="match status" value="1"/>
</dbReference>
<reference evidence="3" key="2">
    <citation type="journal article" date="2018" name="Nat. Commun.">
        <title>Extreme sensitivity to ultraviolet light in the fungal pathogen causing white-nose syndrome of bats.</title>
        <authorList>
            <person name="Palmer J.M."/>
            <person name="Drees K.P."/>
            <person name="Foster J.T."/>
            <person name="Lindner D.L."/>
        </authorList>
    </citation>
    <scope>NUCLEOTIDE SEQUENCE [LARGE SCALE GENOMIC DNA]</scope>
    <source>
        <strain evidence="3">UAMH 10579</strain>
    </source>
</reference>
<dbReference type="SUPFAM" id="SSF48264">
    <property type="entry name" value="Cytochrome P450"/>
    <property type="match status" value="1"/>
</dbReference>
<dbReference type="PRINTS" id="PR00463">
    <property type="entry name" value="EP450I"/>
</dbReference>
<sequence length="477" mass="54544">MALQLWEVCISAFCLGWLGLFVYRAALAPLSKLPGPWYSRFSDAILMYKEFTAHRRVYIHELHKKFGPVVRLGPNEVSFTSVEALKEIYQSGGSGYDKTEFYNLFIQYGIRTTFSTLQKRKHDQMKRYIAGSYANTSIMHPEVVDGIQERVRAFLRQCEEAEKPAIDFYVYLHCFAMDCASFHLLHPHGTKSIEGRDLHLMEEYSFGDTLRKKLLRYRLPTMTRWLDETFKQKLESKIGQYVITACEQTDSGDHSLAYKLKNSKAEFQQMQVAAECMNHLAAGIDTTGDALCFLIHQLSLPGSHHIQDKLIAELSSNKDKALDDLPYLEAVIKEGLRCFPPIPMSQPRCVPSAGRVIDEYFIPAGAIVSCQAWSVHQLNPHIFDRGDQFIPERWLDSKAAIEMNRLFFSFGAGGRSCTGRHLATVEMKCLLRELYSRYRTRIAPEMKGSMELYDQAISTRPFDQTCLLVLESIPLEP</sequence>
<organism evidence="2 3">
    <name type="scientific">Pseudogymnoascus verrucosus</name>
    <dbReference type="NCBI Taxonomy" id="342668"/>
    <lineage>
        <taxon>Eukaryota</taxon>
        <taxon>Fungi</taxon>
        <taxon>Dikarya</taxon>
        <taxon>Ascomycota</taxon>
        <taxon>Pezizomycotina</taxon>
        <taxon>Leotiomycetes</taxon>
        <taxon>Thelebolales</taxon>
        <taxon>Thelebolaceae</taxon>
        <taxon>Pseudogymnoascus</taxon>
    </lineage>
</organism>
<evidence type="ECO:0008006" key="4">
    <source>
        <dbReference type="Google" id="ProtNLM"/>
    </source>
</evidence>
<keyword evidence="1" id="KW-0349">Heme</keyword>
<dbReference type="AlphaFoldDB" id="A0A1B8GLL4"/>
<keyword evidence="3" id="KW-1185">Reference proteome</keyword>
<dbReference type="PRINTS" id="PR00385">
    <property type="entry name" value="P450"/>
</dbReference>
<dbReference type="GO" id="GO:0020037">
    <property type="term" value="F:heme binding"/>
    <property type="evidence" value="ECO:0007669"/>
    <property type="project" value="InterPro"/>
</dbReference>
<feature type="binding site" description="axial binding residue" evidence="1">
    <location>
        <position position="417"/>
    </location>
    <ligand>
        <name>heme</name>
        <dbReference type="ChEBI" id="CHEBI:30413"/>
    </ligand>
    <ligandPart>
        <name>Fe</name>
        <dbReference type="ChEBI" id="CHEBI:18248"/>
    </ligandPart>
</feature>
<dbReference type="STRING" id="342668.A0A1B8GLL4"/>
<keyword evidence="1" id="KW-0408">Iron</keyword>
<dbReference type="GO" id="GO:0016705">
    <property type="term" value="F:oxidoreductase activity, acting on paired donors, with incorporation or reduction of molecular oxygen"/>
    <property type="evidence" value="ECO:0007669"/>
    <property type="project" value="InterPro"/>
</dbReference>
<dbReference type="RefSeq" id="XP_018130464.1">
    <property type="nucleotide sequence ID" value="XM_018273587.2"/>
</dbReference>
<comment type="cofactor">
    <cofactor evidence="1">
        <name>heme</name>
        <dbReference type="ChEBI" id="CHEBI:30413"/>
    </cofactor>
</comment>
<protein>
    <recommendedName>
        <fullName evidence="4">Cytochrome P450</fullName>
    </recommendedName>
</protein>
<proteinExistence type="predicted"/>